<evidence type="ECO:0000259" key="1">
    <source>
        <dbReference type="Pfam" id="PF07727"/>
    </source>
</evidence>
<proteinExistence type="predicted"/>
<dbReference type="EMBL" id="CP126658">
    <property type="protein sequence ID" value="WJZ97958.1"/>
    <property type="molecule type" value="Genomic_DNA"/>
</dbReference>
<reference evidence="2 3" key="1">
    <citation type="journal article" date="2023" name="Hortic Res">
        <title>The complete reference genome for grapevine (Vitis vinifera L.) genetics and breeding.</title>
        <authorList>
            <person name="Shi X."/>
            <person name="Cao S."/>
            <person name="Wang X."/>
            <person name="Huang S."/>
            <person name="Wang Y."/>
            <person name="Liu Z."/>
            <person name="Liu W."/>
            <person name="Leng X."/>
            <person name="Peng Y."/>
            <person name="Wang N."/>
            <person name="Wang Y."/>
            <person name="Ma Z."/>
            <person name="Xu X."/>
            <person name="Zhang F."/>
            <person name="Xue H."/>
            <person name="Zhong H."/>
            <person name="Wang Y."/>
            <person name="Zhang K."/>
            <person name="Velt A."/>
            <person name="Avia K."/>
            <person name="Holtgrawe D."/>
            <person name="Grimplet J."/>
            <person name="Matus J.T."/>
            <person name="Ware D."/>
            <person name="Wu X."/>
            <person name="Wang H."/>
            <person name="Liu C."/>
            <person name="Fang Y."/>
            <person name="Rustenholz C."/>
            <person name="Cheng Z."/>
            <person name="Xiao H."/>
            <person name="Zhou Y."/>
        </authorList>
    </citation>
    <scope>NUCLEOTIDE SEQUENCE [LARGE SCALE GENOMIC DNA]</scope>
    <source>
        <strain evidence="3">cv. Pinot noir / PN40024</strain>
        <tissue evidence="2">Leaf</tissue>
    </source>
</reference>
<dbReference type="SUPFAM" id="SSF56672">
    <property type="entry name" value="DNA/RNA polymerases"/>
    <property type="match status" value="1"/>
</dbReference>
<protein>
    <recommendedName>
        <fullName evidence="1">Reverse transcriptase Ty1/copia-type domain-containing protein</fullName>
    </recommendedName>
</protein>
<gene>
    <name evidence="2" type="ORF">VitviT2T_016521</name>
</gene>
<dbReference type="Pfam" id="PF14223">
    <property type="entry name" value="Retrotran_gag_2"/>
    <property type="match status" value="1"/>
</dbReference>
<name>A0ABY9CTE3_VITVI</name>
<evidence type="ECO:0000313" key="2">
    <source>
        <dbReference type="EMBL" id="WJZ97958.1"/>
    </source>
</evidence>
<organism evidence="2 3">
    <name type="scientific">Vitis vinifera</name>
    <name type="common">Grape</name>
    <dbReference type="NCBI Taxonomy" id="29760"/>
    <lineage>
        <taxon>Eukaryota</taxon>
        <taxon>Viridiplantae</taxon>
        <taxon>Streptophyta</taxon>
        <taxon>Embryophyta</taxon>
        <taxon>Tracheophyta</taxon>
        <taxon>Spermatophyta</taxon>
        <taxon>Magnoliopsida</taxon>
        <taxon>eudicotyledons</taxon>
        <taxon>Gunneridae</taxon>
        <taxon>Pentapetalae</taxon>
        <taxon>rosids</taxon>
        <taxon>Vitales</taxon>
        <taxon>Vitaceae</taxon>
        <taxon>Viteae</taxon>
        <taxon>Vitis</taxon>
    </lineage>
</organism>
<dbReference type="Pfam" id="PF07727">
    <property type="entry name" value="RVT_2"/>
    <property type="match status" value="1"/>
</dbReference>
<dbReference type="Proteomes" id="UP001227230">
    <property type="component" value="Chromosome 11"/>
</dbReference>
<accession>A0ABY9CTE3</accession>
<dbReference type="PANTHER" id="PTHR11439:SF524">
    <property type="entry name" value="RNA-DIRECTED DNA POLYMERASE, PROTEIN KINASE RLK-PELLE-DLSV FAMILY"/>
    <property type="match status" value="1"/>
</dbReference>
<dbReference type="PANTHER" id="PTHR11439">
    <property type="entry name" value="GAG-POL-RELATED RETROTRANSPOSON"/>
    <property type="match status" value="1"/>
</dbReference>
<keyword evidence="3" id="KW-1185">Reference proteome</keyword>
<dbReference type="InterPro" id="IPR043502">
    <property type="entry name" value="DNA/RNA_pol_sf"/>
</dbReference>
<sequence length="936" mass="106265">MLSMEALIQTIAQDSSMEAQEQSRFLPVSFTHSFFVKLDNNNFLIWKQQVVFAIKGYGLQRFVFFESAIPPRFLLKEDAQAKNVNKAFVEWEQQNQLLLSWMLSSIFEKVLPGAKIRQFKDQLKTTKKGSLNVVEYLSKIKSCVDSLASVGQILTDKDHIDAILVNLTDEYDAFITSILTRSESYTVEEVESLIMAQEARIEKNAKSLDSAPSANFASSSTNNGFRGCGRSNFSTNFGPGRGRGIGQGLSISRIGHSSSLFSLTPKVFSLNHMFLVPSIAKNLLSVSRFAKNNNVFFEFHYDVCFVKDQDSQAVLLTEKVKDGLYSFDSSNLCLAHLEVAFNICQSSPVVKSCNVQTCTVSNPCDSIKPNDIVSSSNTNLNRMIGQPRVQGNTHVMTTRSKNGIAKPKVYIATVKEPETVELALQKDEWKQAMIFEFEALQRNNTWSLVPLPEGRIPIGCRWVYTVKENPNDSVEKYKTRLVAKGFHQQARFDFNETFSPVVKPTTIKIVLTIPLSRGWNVRQLDINNVFLNGILQKEVFMSQPQGFVDEKHPEYVCRLYKALHRLKQAPRTWFERLHKILLQFGFVSSKANQSLFFRITSTQTTYILVYVDDILVIGSNAEVVTTLIKQLDAEFSLKDLGEITYFLGIQITHIVNGFHLSQQKYIRDLLVKTKMLQAKGLPTPMTSGLKISSQDGIPIENAQLYRSTVGTLQYVTVTRPELAYSVNKVCQFMQRPTDEQWKTVKRILRYLRATMDYGIHLNKVVELSLIGFSNADLGSNPDDRRSVLGHCVLFGNNIVSWHSRKQQTIFRSSIEVEYRSLVELVAEITWIQSLLFELQCKTPRIPVLWCDNLSTMLLSANPILHARTKHIELDLYFVREKVLKKYMDIRHVPANEQVTDVLTKAISNGQFNQMRNKLKVEDLTTLSLKGDVRNSG</sequence>
<evidence type="ECO:0000313" key="3">
    <source>
        <dbReference type="Proteomes" id="UP001227230"/>
    </source>
</evidence>
<dbReference type="InterPro" id="IPR013103">
    <property type="entry name" value="RVT_2"/>
</dbReference>
<feature type="domain" description="Reverse transcriptase Ty1/copia-type" evidence="1">
    <location>
        <begin position="443"/>
        <end position="686"/>
    </location>
</feature>
<dbReference type="CDD" id="cd09272">
    <property type="entry name" value="RNase_HI_RT_Ty1"/>
    <property type="match status" value="1"/>
</dbReference>